<evidence type="ECO:0000313" key="1">
    <source>
        <dbReference type="EMBL" id="KAI6088373.1"/>
    </source>
</evidence>
<proteinExistence type="predicted"/>
<organism evidence="1 2">
    <name type="scientific">Hypoxylon rubiginosum</name>
    <dbReference type="NCBI Taxonomy" id="110542"/>
    <lineage>
        <taxon>Eukaryota</taxon>
        <taxon>Fungi</taxon>
        <taxon>Dikarya</taxon>
        <taxon>Ascomycota</taxon>
        <taxon>Pezizomycotina</taxon>
        <taxon>Sordariomycetes</taxon>
        <taxon>Xylariomycetidae</taxon>
        <taxon>Xylariales</taxon>
        <taxon>Hypoxylaceae</taxon>
        <taxon>Hypoxylon</taxon>
    </lineage>
</organism>
<comment type="caution">
    <text evidence="1">The sequence shown here is derived from an EMBL/GenBank/DDBJ whole genome shotgun (WGS) entry which is preliminary data.</text>
</comment>
<dbReference type="EMBL" id="MU394302">
    <property type="protein sequence ID" value="KAI6088373.1"/>
    <property type="molecule type" value="Genomic_DNA"/>
</dbReference>
<gene>
    <name evidence="1" type="ORF">F4821DRAFT_277329</name>
</gene>
<dbReference type="Proteomes" id="UP001497680">
    <property type="component" value="Unassembled WGS sequence"/>
</dbReference>
<reference evidence="1 2" key="1">
    <citation type="journal article" date="2022" name="New Phytol.">
        <title>Ecological generalism drives hyperdiversity of secondary metabolite gene clusters in xylarialean endophytes.</title>
        <authorList>
            <person name="Franco M.E.E."/>
            <person name="Wisecaver J.H."/>
            <person name="Arnold A.E."/>
            <person name="Ju Y.M."/>
            <person name="Slot J.C."/>
            <person name="Ahrendt S."/>
            <person name="Moore L.P."/>
            <person name="Eastman K.E."/>
            <person name="Scott K."/>
            <person name="Konkel Z."/>
            <person name="Mondo S.J."/>
            <person name="Kuo A."/>
            <person name="Hayes R.D."/>
            <person name="Haridas S."/>
            <person name="Andreopoulos B."/>
            <person name="Riley R."/>
            <person name="LaButti K."/>
            <person name="Pangilinan J."/>
            <person name="Lipzen A."/>
            <person name="Amirebrahimi M."/>
            <person name="Yan J."/>
            <person name="Adam C."/>
            <person name="Keymanesh K."/>
            <person name="Ng V."/>
            <person name="Louie K."/>
            <person name="Northen T."/>
            <person name="Drula E."/>
            <person name="Henrissat B."/>
            <person name="Hsieh H.M."/>
            <person name="Youens-Clark K."/>
            <person name="Lutzoni F."/>
            <person name="Miadlikowska J."/>
            <person name="Eastwood D.C."/>
            <person name="Hamelin R.C."/>
            <person name="Grigoriev I.V."/>
            <person name="U'Ren J.M."/>
        </authorList>
    </citation>
    <scope>NUCLEOTIDE SEQUENCE [LARGE SCALE GENOMIC DNA]</scope>
    <source>
        <strain evidence="1 2">ER1909</strain>
    </source>
</reference>
<evidence type="ECO:0000313" key="2">
    <source>
        <dbReference type="Proteomes" id="UP001497680"/>
    </source>
</evidence>
<accession>A0ACC0D739</accession>
<keyword evidence="2" id="KW-1185">Reference proteome</keyword>
<name>A0ACC0D739_9PEZI</name>
<sequence>MLTTVSIAQSCLTETWVSPGQSTGSAVILGNPYDTNCWNSRNLSTTFSPATCPSGYSNACDAMPHSVGETAWACCPTGFTCDEGTWSCLGDRDIGITKTYNVTFTDILGNTVTTQFSGADGINAHSIRVAFRSSDLIVTPPSTPSSIQATLTITSIPTSDADIAASNSGSFPIGATVGVGIGVGAAVLLLGVAGLAWRRYRKRKQAVNVEEKIHQPLPNPDTSQVRVDLSSATVSEMDGAPGLYELDTRAKYKMDWNHNRSNS</sequence>
<protein>
    <submittedName>
        <fullName evidence="1">Uncharacterized protein</fullName>
    </submittedName>
</protein>